<feature type="region of interest" description="Disordered" evidence="1">
    <location>
        <begin position="329"/>
        <end position="354"/>
    </location>
</feature>
<evidence type="ECO:0000256" key="1">
    <source>
        <dbReference type="SAM" id="MobiDB-lite"/>
    </source>
</evidence>
<gene>
    <name evidence="3" type="ORF">CALVIDRAFT_558481</name>
</gene>
<dbReference type="OrthoDB" id="544608at2759"/>
<reference evidence="3 4" key="1">
    <citation type="journal article" date="2016" name="Mol. Biol. Evol.">
        <title>Comparative Genomics of Early-Diverging Mushroom-Forming Fungi Provides Insights into the Origins of Lignocellulose Decay Capabilities.</title>
        <authorList>
            <person name="Nagy L.G."/>
            <person name="Riley R."/>
            <person name="Tritt A."/>
            <person name="Adam C."/>
            <person name="Daum C."/>
            <person name="Floudas D."/>
            <person name="Sun H."/>
            <person name="Yadav J.S."/>
            <person name="Pangilinan J."/>
            <person name="Larsson K.H."/>
            <person name="Matsuura K."/>
            <person name="Barry K."/>
            <person name="Labutti K."/>
            <person name="Kuo R."/>
            <person name="Ohm R.A."/>
            <person name="Bhattacharya S.S."/>
            <person name="Shirouzu T."/>
            <person name="Yoshinaga Y."/>
            <person name="Martin F.M."/>
            <person name="Grigoriev I.V."/>
            <person name="Hibbett D.S."/>
        </authorList>
    </citation>
    <scope>NUCLEOTIDE SEQUENCE [LARGE SCALE GENOMIC DNA]</scope>
    <source>
        <strain evidence="3 4">TUFC12733</strain>
    </source>
</reference>
<organism evidence="3 4">
    <name type="scientific">Calocera viscosa (strain TUFC12733)</name>
    <dbReference type="NCBI Taxonomy" id="1330018"/>
    <lineage>
        <taxon>Eukaryota</taxon>
        <taxon>Fungi</taxon>
        <taxon>Dikarya</taxon>
        <taxon>Basidiomycota</taxon>
        <taxon>Agaricomycotina</taxon>
        <taxon>Dacrymycetes</taxon>
        <taxon>Dacrymycetales</taxon>
        <taxon>Dacrymycetaceae</taxon>
        <taxon>Calocera</taxon>
    </lineage>
</organism>
<evidence type="ECO:0000313" key="4">
    <source>
        <dbReference type="Proteomes" id="UP000076738"/>
    </source>
</evidence>
<protein>
    <recommendedName>
        <fullName evidence="5">SGNH hydrolase-type esterase domain-containing protein</fullName>
    </recommendedName>
</protein>
<dbReference type="EMBL" id="KV417334">
    <property type="protein sequence ID" value="KZO90788.1"/>
    <property type="molecule type" value="Genomic_DNA"/>
</dbReference>
<keyword evidence="2" id="KW-0812">Transmembrane</keyword>
<proteinExistence type="predicted"/>
<accession>A0A167GQ15</accession>
<keyword evidence="2" id="KW-1133">Transmembrane helix</keyword>
<dbReference type="PANTHER" id="PTHR34407:SF1">
    <property type="entry name" value="SGNH HYDROLASE-TYPE ESTERASE DOMAIN-CONTAINING PROTEIN"/>
    <property type="match status" value="1"/>
</dbReference>
<name>A0A167GQ15_CALVF</name>
<keyword evidence="4" id="KW-1185">Reference proteome</keyword>
<keyword evidence="2" id="KW-0472">Membrane</keyword>
<evidence type="ECO:0008006" key="5">
    <source>
        <dbReference type="Google" id="ProtNLM"/>
    </source>
</evidence>
<evidence type="ECO:0000256" key="2">
    <source>
        <dbReference type="SAM" id="Phobius"/>
    </source>
</evidence>
<feature type="transmembrane region" description="Helical" evidence="2">
    <location>
        <begin position="17"/>
        <end position="35"/>
    </location>
</feature>
<feature type="compositionally biased region" description="Basic and acidic residues" evidence="1">
    <location>
        <begin position="329"/>
        <end position="341"/>
    </location>
</feature>
<dbReference type="CDD" id="cd00229">
    <property type="entry name" value="SGNH_hydrolase"/>
    <property type="match status" value="1"/>
</dbReference>
<dbReference type="SUPFAM" id="SSF52266">
    <property type="entry name" value="SGNH hydrolase"/>
    <property type="match status" value="1"/>
</dbReference>
<dbReference type="PANTHER" id="PTHR34407">
    <property type="entry name" value="EXPRESSED PROTEIN"/>
    <property type="match status" value="1"/>
</dbReference>
<evidence type="ECO:0000313" key="3">
    <source>
        <dbReference type="EMBL" id="KZO90788.1"/>
    </source>
</evidence>
<dbReference type="Proteomes" id="UP000076738">
    <property type="component" value="Unassembled WGS sequence"/>
</dbReference>
<sequence>MFAGPTTLFCTLSRPRAALLAGALLLSTLIIYLFLADEEYSIYPLDGIDLTIHLPQMPSVFRPSSSPAWNRPDMPQYCSPGSPADFWSRKYSEENLEVSRAYGSSGTRFRRLVEKAILGEPIKMGVLGGSAGGVFLPVSGGRNSDPGGPYHSHIFRMWNDTFFPHPNNTIVNGAKGATGSKYFSMCWAQQIPEDVDLVLVETSINDHRTRESANAWETLVRVLLELPSGVAVISLSTFGLAFVEGLRNAMLPYLFDNPTREADLFGGSYGVDRKHMNTLGHEILADFTTHWMKEQICKVLSKTDAPPNPSHAVDRSWWNAPIDRGEVPRRSADLEFKERNASVENNGDNEDNGR</sequence>
<dbReference type="AlphaFoldDB" id="A0A167GQ15"/>